<feature type="domain" description="Rad50/SbcC-type AAA" evidence="5">
    <location>
        <begin position="5"/>
        <end position="225"/>
    </location>
</feature>
<dbReference type="EMBL" id="SKBU01000004">
    <property type="protein sequence ID" value="TCJ20300.1"/>
    <property type="molecule type" value="Genomic_DNA"/>
</dbReference>
<evidence type="ECO:0000256" key="4">
    <source>
        <dbReference type="SAM" id="Coils"/>
    </source>
</evidence>
<evidence type="ECO:0000256" key="2">
    <source>
        <dbReference type="ARBA" id="ARBA00011322"/>
    </source>
</evidence>
<dbReference type="InterPro" id="IPR027417">
    <property type="entry name" value="P-loop_NTPase"/>
</dbReference>
<dbReference type="Proteomes" id="UP000295244">
    <property type="component" value="Unassembled WGS sequence"/>
</dbReference>
<protein>
    <recommendedName>
        <fullName evidence="3">Nuclease SbcCD subunit C</fullName>
    </recommendedName>
</protein>
<dbReference type="Pfam" id="PF13476">
    <property type="entry name" value="AAA_23"/>
    <property type="match status" value="1"/>
</dbReference>
<dbReference type="Pfam" id="PF13558">
    <property type="entry name" value="SbcC_Walker_B"/>
    <property type="match status" value="1"/>
</dbReference>
<keyword evidence="7" id="KW-1185">Reference proteome</keyword>
<comment type="caution">
    <text evidence="6">The sequence shown here is derived from an EMBL/GenBank/DDBJ whole genome shotgun (WGS) entry which is preliminary data.</text>
</comment>
<dbReference type="GO" id="GO:0006302">
    <property type="term" value="P:double-strand break repair"/>
    <property type="evidence" value="ECO:0007669"/>
    <property type="project" value="InterPro"/>
</dbReference>
<dbReference type="PANTHER" id="PTHR32114">
    <property type="entry name" value="ABC TRANSPORTER ABCH.3"/>
    <property type="match status" value="1"/>
</dbReference>
<evidence type="ECO:0000313" key="7">
    <source>
        <dbReference type="Proteomes" id="UP000295244"/>
    </source>
</evidence>
<comment type="similarity">
    <text evidence="1">Belongs to the SMC family. SbcC subfamily.</text>
</comment>
<evidence type="ECO:0000256" key="3">
    <source>
        <dbReference type="ARBA" id="ARBA00013368"/>
    </source>
</evidence>
<feature type="coiled-coil region" evidence="4">
    <location>
        <begin position="724"/>
        <end position="758"/>
    </location>
</feature>
<evidence type="ECO:0000259" key="5">
    <source>
        <dbReference type="Pfam" id="PF13476"/>
    </source>
</evidence>
<feature type="coiled-coil region" evidence="4">
    <location>
        <begin position="625"/>
        <end position="652"/>
    </location>
</feature>
<dbReference type="AlphaFoldDB" id="A0A4R1BRE9"/>
<reference evidence="6 7" key="1">
    <citation type="submission" date="2019-03" db="EMBL/GenBank/DDBJ databases">
        <title>Whole genome sequence of a novel Rubrobacter taiwanensis strain, isolated from Yellowstone National Park.</title>
        <authorList>
            <person name="Freed S."/>
            <person name="Ramaley R.F."/>
            <person name="Kyndt J.A."/>
        </authorList>
    </citation>
    <scope>NUCLEOTIDE SEQUENCE [LARGE SCALE GENOMIC DNA]</scope>
    <source>
        <strain evidence="6 7">Yellowstone</strain>
    </source>
</reference>
<dbReference type="RefSeq" id="WP_132687773.1">
    <property type="nucleotide sequence ID" value="NZ_SKBU01000004.1"/>
</dbReference>
<name>A0A4R1BRE9_9ACTN</name>
<dbReference type="OrthoDB" id="9795626at2"/>
<organism evidence="6 7">
    <name type="scientific">Rubrobacter taiwanensis</name>
    <dbReference type="NCBI Taxonomy" id="185139"/>
    <lineage>
        <taxon>Bacteria</taxon>
        <taxon>Bacillati</taxon>
        <taxon>Actinomycetota</taxon>
        <taxon>Rubrobacteria</taxon>
        <taxon>Rubrobacterales</taxon>
        <taxon>Rubrobacteraceae</taxon>
        <taxon>Rubrobacter</taxon>
    </lineage>
</organism>
<proteinExistence type="inferred from homology"/>
<sequence>MILERLYLENYKQFRDPLELEPPEGAIGVVGANGAGKTTLFESILWAFFGPQAGGERFKNDMIPWSGGSSRDRTAVRVTLDTGGGRYTVERTLQSGRAQARVLSGMGGEILSGPREVSDWVQNHLLGMDQKAFESTFFARQKELEFFSGVTGISRQREVARLLGISRIERARELLNEERRKVRERAEFLEARLAGRDREGLEEELAAVREEKAELQLRLAAARKEHEAASSELAAARQERERLEELYREHNRLSSELREARAGEQRAADRAQALRERLRELDEAERELERLRPALERLPRVGRELKRLDETRRQIEDRERAKRELGRARRRAAEAVVRSSRLLEDLDGFDEEPLPGWAAVLRIEDETEQMHEAVRVLRHAPDALRAAEERLHRLKDLGRRHAELEREEAGLRRAEEALAGLAEDLSAVEEEIREVSGGEDLEALSERLRGRKEDLRQKIAALEGEAAAAGREAANLDRAREIVEAAGSEGECPTCRRPFDGDDYRAVVETQKRQAKILRDRAAEALAEAGRLREEADAVSGRLRSVAGRLRELTLLKERRTQTAARLKSAEESLARDRRRVEELRAQLPAAPPAEEEIRRATDRVAWLTRLREAGAGISSCIQAFRDAEESVAELRDEIRQLADLAYDAEEHRRLEAERAHLEGVRGRVEVLRADLSRRGGIERELDEAETAGKSCRERASSLKARLAGLAFNEAEYRAAGERLRAAELQRDALGERLHELEREHTRLEHRLESVAGRLREYDADRKRADEQAARAGRLERMNRLFKEFYVELSSRARPALEREASELVRMLTDGKYERVEFDENYGLRLFDGLSDAYGIERFSGGEADIVSLAARVSLSKMISARNSEALGFIVLDEVFGALDSDRRHNVLLALDRLKRAFGQIFIISHVVDVQESALLDEIWLVEEDGENKSRTRVLKPGKSDLERIL</sequence>
<dbReference type="Gene3D" id="3.40.50.300">
    <property type="entry name" value="P-loop containing nucleotide triphosphate hydrolases"/>
    <property type="match status" value="2"/>
</dbReference>
<dbReference type="PANTHER" id="PTHR32114:SF2">
    <property type="entry name" value="ABC TRANSPORTER ABCH.3"/>
    <property type="match status" value="1"/>
</dbReference>
<dbReference type="GO" id="GO:0016887">
    <property type="term" value="F:ATP hydrolysis activity"/>
    <property type="evidence" value="ECO:0007669"/>
    <property type="project" value="InterPro"/>
</dbReference>
<dbReference type="Gene3D" id="1.10.287.510">
    <property type="entry name" value="Helix hairpin bin"/>
    <property type="match status" value="1"/>
</dbReference>
<feature type="coiled-coil region" evidence="4">
    <location>
        <begin position="387"/>
        <end position="479"/>
    </location>
</feature>
<dbReference type="InterPro" id="IPR038729">
    <property type="entry name" value="Rad50/SbcC_AAA"/>
</dbReference>
<keyword evidence="4" id="KW-0175">Coiled coil</keyword>
<evidence type="ECO:0000313" key="6">
    <source>
        <dbReference type="EMBL" id="TCJ20300.1"/>
    </source>
</evidence>
<gene>
    <name evidence="6" type="ORF">E0L93_01995</name>
</gene>
<feature type="coiled-coil region" evidence="4">
    <location>
        <begin position="508"/>
        <end position="535"/>
    </location>
</feature>
<dbReference type="SUPFAM" id="SSF75712">
    <property type="entry name" value="Rad50 coiled-coil Zn hook"/>
    <property type="match status" value="1"/>
</dbReference>
<accession>A0A4R1BRE9</accession>
<dbReference type="SUPFAM" id="SSF52540">
    <property type="entry name" value="P-loop containing nucleoside triphosphate hydrolases"/>
    <property type="match status" value="1"/>
</dbReference>
<feature type="coiled-coil region" evidence="4">
    <location>
        <begin position="165"/>
        <end position="338"/>
    </location>
</feature>
<comment type="subunit">
    <text evidence="2">Heterodimer of SbcC and SbcD.</text>
</comment>
<evidence type="ECO:0000256" key="1">
    <source>
        <dbReference type="ARBA" id="ARBA00006930"/>
    </source>
</evidence>